<evidence type="ECO:0000313" key="3">
    <source>
        <dbReference type="Proteomes" id="UP001153636"/>
    </source>
</evidence>
<evidence type="ECO:0000256" key="1">
    <source>
        <dbReference type="SAM" id="Phobius"/>
    </source>
</evidence>
<proteinExistence type="predicted"/>
<name>A0A9P0G2C5_9CUCU</name>
<gene>
    <name evidence="2" type="ORF">PSYICH_LOCUS1259</name>
</gene>
<keyword evidence="1" id="KW-0812">Transmembrane</keyword>
<keyword evidence="3" id="KW-1185">Reference proteome</keyword>
<evidence type="ECO:0000313" key="2">
    <source>
        <dbReference type="EMBL" id="CAH1099259.1"/>
    </source>
</evidence>
<accession>A0A9P0G2C5</accession>
<dbReference type="Proteomes" id="UP001153636">
    <property type="component" value="Chromosome 1"/>
</dbReference>
<dbReference type="AlphaFoldDB" id="A0A9P0G2C5"/>
<keyword evidence="1" id="KW-1133">Transmembrane helix</keyword>
<keyword evidence="1" id="KW-0472">Membrane</keyword>
<feature type="transmembrane region" description="Helical" evidence="1">
    <location>
        <begin position="197"/>
        <end position="216"/>
    </location>
</feature>
<dbReference type="EMBL" id="OV651813">
    <property type="protein sequence ID" value="CAH1099259.1"/>
    <property type="molecule type" value="Genomic_DNA"/>
</dbReference>
<sequence length="217" mass="25374">MAKEDPTVEEVEVMSLDFEQSMPLPHVPFGDVFYKRQLSFYPFCINKGSVSNSYFYVFDEITGRKSPNEVIICLQDFINYIYPENSNIKNSSFAKFTTSKYKVVEYSDEHKETVTCLESANGLVTEDFVLLNKSCVPNILEVQNKVYNNAPLPLKKDKLLNVMELARQYVGDAETNNLYIQRHKNARHLKQKMKINNIRRILPGFWIFIFHLFFLMI</sequence>
<protein>
    <submittedName>
        <fullName evidence="2">Uncharacterized protein</fullName>
    </submittedName>
</protein>
<reference evidence="2" key="1">
    <citation type="submission" date="2022-01" db="EMBL/GenBank/DDBJ databases">
        <authorList>
            <person name="King R."/>
        </authorList>
    </citation>
    <scope>NUCLEOTIDE SEQUENCE</scope>
</reference>
<organism evidence="2 3">
    <name type="scientific">Psylliodes chrysocephalus</name>
    <dbReference type="NCBI Taxonomy" id="3402493"/>
    <lineage>
        <taxon>Eukaryota</taxon>
        <taxon>Metazoa</taxon>
        <taxon>Ecdysozoa</taxon>
        <taxon>Arthropoda</taxon>
        <taxon>Hexapoda</taxon>
        <taxon>Insecta</taxon>
        <taxon>Pterygota</taxon>
        <taxon>Neoptera</taxon>
        <taxon>Endopterygota</taxon>
        <taxon>Coleoptera</taxon>
        <taxon>Polyphaga</taxon>
        <taxon>Cucujiformia</taxon>
        <taxon>Chrysomeloidea</taxon>
        <taxon>Chrysomelidae</taxon>
        <taxon>Galerucinae</taxon>
        <taxon>Alticini</taxon>
        <taxon>Psylliodes</taxon>
    </lineage>
</organism>